<gene>
    <name evidence="2" type="ORF">HWN40_05135</name>
</gene>
<proteinExistence type="predicted"/>
<dbReference type="GeneID" id="55821036"/>
<dbReference type="EMBL" id="CP058215">
    <property type="protein sequence ID" value="QLC49676.1"/>
    <property type="molecule type" value="Genomic_DNA"/>
</dbReference>
<protein>
    <submittedName>
        <fullName evidence="2">GNAT family N-acetyltransferase</fullName>
    </submittedName>
</protein>
<feature type="domain" description="N-acetyltransferase" evidence="1">
    <location>
        <begin position="28"/>
        <end position="189"/>
    </location>
</feature>
<name>A0A7D5EDS2_9EURY</name>
<dbReference type="InterPro" id="IPR000182">
    <property type="entry name" value="GNAT_dom"/>
</dbReference>
<dbReference type="RefSeq" id="WP_176964732.1">
    <property type="nucleotide sequence ID" value="NZ_CP058215.1"/>
</dbReference>
<dbReference type="SUPFAM" id="SSF55729">
    <property type="entry name" value="Acyl-CoA N-acyltransferases (Nat)"/>
    <property type="match status" value="1"/>
</dbReference>
<dbReference type="AlphaFoldDB" id="A0A7D5EDS2"/>
<dbReference type="GO" id="GO:0016747">
    <property type="term" value="F:acyltransferase activity, transferring groups other than amino-acyl groups"/>
    <property type="evidence" value="ECO:0007669"/>
    <property type="project" value="InterPro"/>
</dbReference>
<dbReference type="KEGG" id="mzi:HWN40_05135"/>
<dbReference type="CDD" id="cd04301">
    <property type="entry name" value="NAT_SF"/>
    <property type="match status" value="1"/>
</dbReference>
<keyword evidence="3" id="KW-1185">Reference proteome</keyword>
<evidence type="ECO:0000313" key="3">
    <source>
        <dbReference type="Proteomes" id="UP000509594"/>
    </source>
</evidence>
<dbReference type="Gene3D" id="3.40.630.30">
    <property type="match status" value="1"/>
</dbReference>
<accession>A0A7D5EDS2</accession>
<dbReference type="Proteomes" id="UP000509594">
    <property type="component" value="Chromosome"/>
</dbReference>
<dbReference type="InterPro" id="IPR016181">
    <property type="entry name" value="Acyl_CoA_acyltransferase"/>
</dbReference>
<dbReference type="OrthoDB" id="124406at2157"/>
<dbReference type="Pfam" id="PF00583">
    <property type="entry name" value="Acetyltransf_1"/>
    <property type="match status" value="1"/>
</dbReference>
<reference evidence="2 3" key="1">
    <citation type="submission" date="2020-06" db="EMBL/GenBank/DDBJ databases">
        <title>Methanolobus halotolerans sp. nov., isolated from a saline lake Tus in Siberia.</title>
        <authorList>
            <person name="Shen Y."/>
            <person name="Chen S.-C."/>
            <person name="Lai M.-C."/>
            <person name="Huang H.-H."/>
            <person name="Chiu H.-H."/>
            <person name="Tang S.-L."/>
            <person name="Rogozin D.Y."/>
            <person name="Degermendzhy A.G."/>
        </authorList>
    </citation>
    <scope>NUCLEOTIDE SEQUENCE [LARGE SCALE GENOMIC DNA]</scope>
    <source>
        <strain evidence="2 3">DSM 21339</strain>
    </source>
</reference>
<evidence type="ECO:0000313" key="2">
    <source>
        <dbReference type="EMBL" id="QLC49676.1"/>
    </source>
</evidence>
<dbReference type="PROSITE" id="PS51186">
    <property type="entry name" value="GNAT"/>
    <property type="match status" value="1"/>
</dbReference>
<organism evidence="2 3">
    <name type="scientific">Methanolobus zinderi</name>
    <dbReference type="NCBI Taxonomy" id="536044"/>
    <lineage>
        <taxon>Archaea</taxon>
        <taxon>Methanobacteriati</taxon>
        <taxon>Methanobacteriota</taxon>
        <taxon>Stenosarchaea group</taxon>
        <taxon>Methanomicrobia</taxon>
        <taxon>Methanosarcinales</taxon>
        <taxon>Methanosarcinaceae</taxon>
        <taxon>Methanolobus</taxon>
    </lineage>
</organism>
<sequence length="255" mass="29087">MSVKNMSVLHRAGNVSYGLLGSESAVDDLVIEVGRTGLSGFNYFHKKFGMPYEFLLKRSISSGHALFAATDDNARLLGFARFEKIADEVERIHRGKKNVVKRPVYLLRSIEVHPSFRHIGIGRLLFAIAVESLKSSVITLPDNFQAARFFREKLMFITISENDCTVSARYKDYLLLSYPKARVLLKTIAENYPRMVMPELIDSYESLMFKSNMGKSISRRDLNRFKELLESSTHLVDGKLLKEMNSFLNKFTVKS</sequence>
<keyword evidence="2" id="KW-0808">Transferase</keyword>
<evidence type="ECO:0000259" key="1">
    <source>
        <dbReference type="PROSITE" id="PS51186"/>
    </source>
</evidence>